<accession>A0A540VQY4</accession>
<dbReference type="AlphaFoldDB" id="A0A540VQY4"/>
<evidence type="ECO:0000313" key="3">
    <source>
        <dbReference type="Proteomes" id="UP000315400"/>
    </source>
</evidence>
<reference evidence="2 3" key="1">
    <citation type="submission" date="2019-06" db="EMBL/GenBank/DDBJ databases">
        <title>Metagenome assembled Genome of Spiribacter salinus SL48-SHIP from the microbial mat of Salt Lake 48 (Novosibirsk region, Russia).</title>
        <authorList>
            <person name="Shipova A."/>
            <person name="Rozanov A.S."/>
            <person name="Bryanskaya A.V."/>
            <person name="Peltek S.E."/>
        </authorList>
    </citation>
    <scope>NUCLEOTIDE SEQUENCE [LARGE SCALE GENOMIC DNA]</scope>
    <source>
        <strain evidence="2">SL48-SHIP-2</strain>
    </source>
</reference>
<comment type="caution">
    <text evidence="2">The sequence shown here is derived from an EMBL/GenBank/DDBJ whole genome shotgun (WGS) entry which is preliminary data.</text>
</comment>
<keyword evidence="1" id="KW-1133">Transmembrane helix</keyword>
<gene>
    <name evidence="2" type="ORF">FKY71_13190</name>
</gene>
<feature type="transmembrane region" description="Helical" evidence="1">
    <location>
        <begin position="12"/>
        <end position="30"/>
    </location>
</feature>
<dbReference type="Proteomes" id="UP000315400">
    <property type="component" value="Unassembled WGS sequence"/>
</dbReference>
<organism evidence="2 3">
    <name type="scientific">Spiribacter salinus</name>
    <dbReference type="NCBI Taxonomy" id="1335746"/>
    <lineage>
        <taxon>Bacteria</taxon>
        <taxon>Pseudomonadati</taxon>
        <taxon>Pseudomonadota</taxon>
        <taxon>Gammaproteobacteria</taxon>
        <taxon>Chromatiales</taxon>
        <taxon>Ectothiorhodospiraceae</taxon>
        <taxon>Spiribacter</taxon>
    </lineage>
</organism>
<evidence type="ECO:0000313" key="2">
    <source>
        <dbReference type="EMBL" id="TQE98563.1"/>
    </source>
</evidence>
<feature type="transmembrane region" description="Helical" evidence="1">
    <location>
        <begin position="37"/>
        <end position="61"/>
    </location>
</feature>
<dbReference type="EMBL" id="VIFK01000174">
    <property type="protein sequence ID" value="TQE98563.1"/>
    <property type="molecule type" value="Genomic_DNA"/>
</dbReference>
<sequence>MRALLDAVGGGFFMFIMVLLALGDLYWLWMSFQIGSFVMFVLGLFPPFFVVTAPVGAWSLVVGTPAWLYDLFG</sequence>
<name>A0A540VQY4_9GAMM</name>
<evidence type="ECO:0000256" key="1">
    <source>
        <dbReference type="SAM" id="Phobius"/>
    </source>
</evidence>
<protein>
    <submittedName>
        <fullName evidence="2">Maltose ABC transporter permease</fullName>
    </submittedName>
</protein>
<keyword evidence="1" id="KW-0812">Transmembrane</keyword>
<proteinExistence type="predicted"/>
<keyword evidence="1" id="KW-0472">Membrane</keyword>